<name>A0A6G3XQ33_9ACTN</name>
<dbReference type="EC" id="3.2.1.21" evidence="3"/>
<keyword evidence="4" id="KW-0732">Signal</keyword>
<evidence type="ECO:0000256" key="3">
    <source>
        <dbReference type="ARBA" id="ARBA00012744"/>
    </source>
</evidence>
<dbReference type="Gene3D" id="2.60.40.2030">
    <property type="match status" value="1"/>
</dbReference>
<dbReference type="SUPFAM" id="SSF51445">
    <property type="entry name" value="(Trans)glycosidases"/>
    <property type="match status" value="1"/>
</dbReference>
<dbReference type="InterPro" id="IPR001764">
    <property type="entry name" value="Glyco_hydro_3_N"/>
</dbReference>
<keyword evidence="6" id="KW-0326">Glycosidase</keyword>
<sequence>YATEGGSAEPGKDYTPVTGSHTFPAGTASGTTHKVTVRTTKASKPAGAKTIPLELTVTGATAPEENPQVVIDAHGLPYQNAELPVKQRVADLLGRMSPAEKAGQMTQAERNALRAPGDIAAYGLGSLLSGGGSAPTPNTAAAWARMTDAYQLRTRATRFQIPLIYGVDAVHGHNNVVGATIMPHNIGIGAGRDPRSAERTGAITAKEVRATGVPWD</sequence>
<evidence type="ECO:0000256" key="5">
    <source>
        <dbReference type="ARBA" id="ARBA00022801"/>
    </source>
</evidence>
<dbReference type="GO" id="GO:0009251">
    <property type="term" value="P:glucan catabolic process"/>
    <property type="evidence" value="ECO:0007669"/>
    <property type="project" value="TreeGrafter"/>
</dbReference>
<evidence type="ECO:0000256" key="1">
    <source>
        <dbReference type="ARBA" id="ARBA00000448"/>
    </source>
</evidence>
<accession>A0A6G3XQ33</accession>
<dbReference type="InterPro" id="IPR038081">
    <property type="entry name" value="CalX-like_sf"/>
</dbReference>
<dbReference type="InterPro" id="IPR036962">
    <property type="entry name" value="Glyco_hydro_3_N_sf"/>
</dbReference>
<comment type="similarity">
    <text evidence="2">Belongs to the glycosyl hydrolase 3 family.</text>
</comment>
<comment type="caution">
    <text evidence="9">The sequence shown here is derived from an EMBL/GenBank/DDBJ whole genome shotgun (WGS) entry which is preliminary data.</text>
</comment>
<dbReference type="GO" id="GO:0008422">
    <property type="term" value="F:beta-glucosidase activity"/>
    <property type="evidence" value="ECO:0007669"/>
    <property type="project" value="UniProtKB-EC"/>
</dbReference>
<dbReference type="Pfam" id="PF00933">
    <property type="entry name" value="Glyco_hydro_3"/>
    <property type="match status" value="1"/>
</dbReference>
<feature type="non-terminal residue" evidence="9">
    <location>
        <position position="216"/>
    </location>
</feature>
<keyword evidence="5 9" id="KW-0378">Hydrolase</keyword>
<protein>
    <recommendedName>
        <fullName evidence="3">beta-glucosidase</fullName>
        <ecNumber evidence="3">3.2.1.21</ecNumber>
    </recommendedName>
</protein>
<reference evidence="9" key="1">
    <citation type="submission" date="2020-01" db="EMBL/GenBank/DDBJ databases">
        <title>Insect and environment-associated Actinomycetes.</title>
        <authorList>
            <person name="Currrie C."/>
            <person name="Chevrette M."/>
            <person name="Carlson C."/>
            <person name="Stubbendieck R."/>
            <person name="Wendt-Pienkowski E."/>
        </authorList>
    </citation>
    <scope>NUCLEOTIDE SEQUENCE</scope>
    <source>
        <strain evidence="9">SID7499</strain>
    </source>
</reference>
<organism evidence="9">
    <name type="scientific">Streptomyces sp. SID7499</name>
    <dbReference type="NCBI Taxonomy" id="2706086"/>
    <lineage>
        <taxon>Bacteria</taxon>
        <taxon>Bacillati</taxon>
        <taxon>Actinomycetota</taxon>
        <taxon>Actinomycetes</taxon>
        <taxon>Kitasatosporales</taxon>
        <taxon>Streptomycetaceae</taxon>
        <taxon>Streptomyces</taxon>
    </lineage>
</organism>
<proteinExistence type="inferred from homology"/>
<evidence type="ECO:0000256" key="7">
    <source>
        <dbReference type="SAM" id="MobiDB-lite"/>
    </source>
</evidence>
<dbReference type="SUPFAM" id="SSF141072">
    <property type="entry name" value="CalX-like"/>
    <property type="match status" value="1"/>
</dbReference>
<dbReference type="AlphaFoldDB" id="A0A6G3XQ33"/>
<feature type="domain" description="Glycoside hydrolase family 3 N-terminal" evidence="8">
    <location>
        <begin position="100"/>
        <end position="216"/>
    </location>
</feature>
<feature type="non-terminal residue" evidence="9">
    <location>
        <position position="1"/>
    </location>
</feature>
<dbReference type="PANTHER" id="PTHR30620:SF16">
    <property type="entry name" value="LYSOSOMAL BETA GLUCOSIDASE"/>
    <property type="match status" value="1"/>
</dbReference>
<evidence type="ECO:0000256" key="2">
    <source>
        <dbReference type="ARBA" id="ARBA00005336"/>
    </source>
</evidence>
<evidence type="ECO:0000313" key="9">
    <source>
        <dbReference type="EMBL" id="NEE19896.1"/>
    </source>
</evidence>
<feature type="region of interest" description="Disordered" evidence="7">
    <location>
        <begin position="1"/>
        <end position="33"/>
    </location>
</feature>
<comment type="catalytic activity">
    <reaction evidence="1">
        <text>Hydrolysis of terminal, non-reducing beta-D-glucosyl residues with release of beta-D-glucose.</text>
        <dbReference type="EC" id="3.2.1.21"/>
    </reaction>
</comment>
<dbReference type="InterPro" id="IPR017853">
    <property type="entry name" value="GH"/>
</dbReference>
<gene>
    <name evidence="9" type="ORF">G3M58_77235</name>
</gene>
<evidence type="ECO:0000259" key="8">
    <source>
        <dbReference type="Pfam" id="PF00933"/>
    </source>
</evidence>
<dbReference type="EMBL" id="JAAGMN010008221">
    <property type="protein sequence ID" value="NEE19896.1"/>
    <property type="molecule type" value="Genomic_DNA"/>
</dbReference>
<dbReference type="Gene3D" id="3.20.20.300">
    <property type="entry name" value="Glycoside hydrolase, family 3, N-terminal domain"/>
    <property type="match status" value="1"/>
</dbReference>
<evidence type="ECO:0000256" key="6">
    <source>
        <dbReference type="ARBA" id="ARBA00023295"/>
    </source>
</evidence>
<dbReference type="PANTHER" id="PTHR30620">
    <property type="entry name" value="PERIPLASMIC BETA-GLUCOSIDASE-RELATED"/>
    <property type="match status" value="1"/>
</dbReference>
<evidence type="ECO:0000256" key="4">
    <source>
        <dbReference type="ARBA" id="ARBA00022729"/>
    </source>
</evidence>
<dbReference type="InterPro" id="IPR051915">
    <property type="entry name" value="Cellulose_Degrad_GH3"/>
</dbReference>